<protein>
    <submittedName>
        <fullName evidence="1">Uncharacterized protein</fullName>
    </submittedName>
</protein>
<proteinExistence type="predicted"/>
<dbReference type="EMBL" id="CAJNIZ010011558">
    <property type="protein sequence ID" value="CAE7321297.1"/>
    <property type="molecule type" value="Genomic_DNA"/>
</dbReference>
<accession>A0A812NKK9</accession>
<dbReference type="OrthoDB" id="447052at2759"/>
<evidence type="ECO:0000313" key="1">
    <source>
        <dbReference type="EMBL" id="CAE7321297.1"/>
    </source>
</evidence>
<name>A0A812NKK9_SYMPI</name>
<organism evidence="1 2">
    <name type="scientific">Symbiodinium pilosum</name>
    <name type="common">Dinoflagellate</name>
    <dbReference type="NCBI Taxonomy" id="2952"/>
    <lineage>
        <taxon>Eukaryota</taxon>
        <taxon>Sar</taxon>
        <taxon>Alveolata</taxon>
        <taxon>Dinophyceae</taxon>
        <taxon>Suessiales</taxon>
        <taxon>Symbiodiniaceae</taxon>
        <taxon>Symbiodinium</taxon>
    </lineage>
</organism>
<keyword evidence="2" id="KW-1185">Reference proteome</keyword>
<dbReference type="AlphaFoldDB" id="A0A812NKK9"/>
<gene>
    <name evidence="1" type="ORF">SPIL2461_LOCUS7418</name>
</gene>
<reference evidence="1" key="1">
    <citation type="submission" date="2021-02" db="EMBL/GenBank/DDBJ databases">
        <authorList>
            <person name="Dougan E. K."/>
            <person name="Rhodes N."/>
            <person name="Thang M."/>
            <person name="Chan C."/>
        </authorList>
    </citation>
    <scope>NUCLEOTIDE SEQUENCE</scope>
</reference>
<comment type="caution">
    <text evidence="1">The sequence shown here is derived from an EMBL/GenBank/DDBJ whole genome shotgun (WGS) entry which is preliminary data.</text>
</comment>
<evidence type="ECO:0000313" key="2">
    <source>
        <dbReference type="Proteomes" id="UP000649617"/>
    </source>
</evidence>
<dbReference type="Proteomes" id="UP000649617">
    <property type="component" value="Unassembled WGS sequence"/>
</dbReference>
<sequence>MSWGGDGQDQWGNGSGYGGSGYGGYRRRGRGSFPQPQPAHDPYEVKLPNWLESVMTCEGDARWSSIITLDTRNARMVSPFQAWLVKEIMTNSASSINVLTERDHVMPPTSGYHLSLFANYTLDGLKAAIAISVDSNTGVPRRGWDTETARMLAHEAFQPFSWPVLRDSSPSYTDVKIYIGNEILFHWIFRGFRADTDLSVQQQFADEFFIRWRVSIFSFECGGQMYSVGPKGTVVAGDSARSRFELRVCDRASLDAIGNDADRVEFRYPDANNRIDVKCARTSVPSTWLVVSHISGPTLIQRIGREAESKLFVREPGVVPVAALDAMSHEDAVGRQVPRGPPALSMEVWFSAAQEAGIAIMDQASSSTVAVQNHNKMEMEQRVFGTINTTVVEGGSDASEHGHVADPNLDAARDDRTFARAANLFDFVLLVQITFFTWAPRAARAALLAPDPIDHLDGAPQSFHWACQTSWARSGGICGWATSSWRVLLFAAVVQAGGDASLENPLSSLMWKVPWVVALAKALHLYEVDMGQCEYGAASMKATRFLASHALFKRWARSCRGDHAHAPLKGLVRDARGRKVFATKLAQVYPPRLCKAVFAVVKGNLPQNAESFQTFSCKVLMPFVNDQLATFDIGKNIDNIKQLAWPQQQAIS</sequence>